<comment type="caution">
    <text evidence="1">The sequence shown here is derived from an EMBL/GenBank/DDBJ whole genome shotgun (WGS) entry which is preliminary data.</text>
</comment>
<dbReference type="EMBL" id="QTSX02000820">
    <property type="protein sequence ID" value="KAJ9084651.1"/>
    <property type="molecule type" value="Genomic_DNA"/>
</dbReference>
<sequence>MKVLALVQVFAVSAVYDYIVVGSGPGGGTLATELAIKGFKTLLIEAGPHHFKANQSTPAFQAKASEDPFTTFSFDVKHDDNDARYFYPRAGVLGGCAVHNALISVYPNTRDFELMRKITRDASWAEPSMRKYFKRMENNQYLISSLMSPNNGFSGWFKTSYISFLDQLKLDPMLVNYVLATVGNPLRNINDYGLLGKLSTDSEGRVFIPQAVDKTSFTRTNFPKYIRHVAKRFPLTIWTDTFVTKVLFKGKTAAGVEYKKGQYLYKASPLSTETNRKRATSGKVYATKEIIISGGAFNTPQILMLSGVGDRNHLAKFNIPLVSHVPGVGRNMMDRYEIPIVLKYTDNFNILKHCKFTPTNDDPCYQEYLKFRTGPYTSNGILGGHLKKSNPNLGEPDLFILSSLSDFHGYFKGYSNNIAKRRDSTTRLILKAHTNNTNGRVQLLSNNPFDVPDINFHSFSDGNRDLDILTQSIKNERNYLSQILVPHKELYPGHHIQTDLQIRRFIKDTAWGHHACCTAKMGTSNDPNAVVDSKFRVRGVRNLRVVDMSIFPRIPGYFPTVYIHMMAMKAADDIIQPR</sequence>
<evidence type="ECO:0000313" key="2">
    <source>
        <dbReference type="Proteomes" id="UP001165960"/>
    </source>
</evidence>
<protein>
    <submittedName>
        <fullName evidence="1">Uncharacterized protein</fullName>
    </submittedName>
</protein>
<keyword evidence="2" id="KW-1185">Reference proteome</keyword>
<evidence type="ECO:0000313" key="1">
    <source>
        <dbReference type="EMBL" id="KAJ9084651.1"/>
    </source>
</evidence>
<dbReference type="Proteomes" id="UP001165960">
    <property type="component" value="Unassembled WGS sequence"/>
</dbReference>
<accession>A0ACC2UD43</accession>
<reference evidence="1" key="1">
    <citation type="submission" date="2022-04" db="EMBL/GenBank/DDBJ databases">
        <title>Genome of the entomopathogenic fungus Entomophthora muscae.</title>
        <authorList>
            <person name="Elya C."/>
            <person name="Lovett B.R."/>
            <person name="Lee E."/>
            <person name="Macias A.M."/>
            <person name="Hajek A.E."/>
            <person name="De Bivort B.L."/>
            <person name="Kasson M.T."/>
            <person name="De Fine Licht H.H."/>
            <person name="Stajich J.E."/>
        </authorList>
    </citation>
    <scope>NUCLEOTIDE SEQUENCE</scope>
    <source>
        <strain evidence="1">Berkeley</strain>
    </source>
</reference>
<name>A0ACC2UD43_9FUNG</name>
<proteinExistence type="predicted"/>
<gene>
    <name evidence="1" type="ORF">DSO57_1022138</name>
</gene>
<organism evidence="1 2">
    <name type="scientific">Entomophthora muscae</name>
    <dbReference type="NCBI Taxonomy" id="34485"/>
    <lineage>
        <taxon>Eukaryota</taxon>
        <taxon>Fungi</taxon>
        <taxon>Fungi incertae sedis</taxon>
        <taxon>Zoopagomycota</taxon>
        <taxon>Entomophthoromycotina</taxon>
        <taxon>Entomophthoromycetes</taxon>
        <taxon>Entomophthorales</taxon>
        <taxon>Entomophthoraceae</taxon>
        <taxon>Entomophthora</taxon>
    </lineage>
</organism>